<dbReference type="SMART" id="SM00945">
    <property type="entry name" value="ProQ"/>
    <property type="match status" value="1"/>
</dbReference>
<dbReference type="PANTHER" id="PTHR38106">
    <property type="entry name" value="RNA CHAPERONE PROQ"/>
    <property type="match status" value="1"/>
</dbReference>
<reference evidence="6 7" key="1">
    <citation type="submission" date="2019-02" db="EMBL/GenBank/DDBJ databases">
        <title>Genomic Encyclopedia of Type Strains, Phase IV (KMG-IV): sequencing the most valuable type-strain genomes for metagenomic binning, comparative biology and taxonomic classification.</title>
        <authorList>
            <person name="Goeker M."/>
        </authorList>
    </citation>
    <scope>NUCLEOTIDE SEQUENCE [LARGE SCALE GENOMIC DNA]</scope>
    <source>
        <strain evidence="6 7">DSM 21223</strain>
    </source>
</reference>
<evidence type="ECO:0000259" key="5">
    <source>
        <dbReference type="SMART" id="SM00945"/>
    </source>
</evidence>
<feature type="domain" description="ProQ/FinO" evidence="5">
    <location>
        <begin position="18"/>
        <end position="125"/>
    </location>
</feature>
<organism evidence="6 7">
    <name type="scientific">Azospira oryzae</name>
    <dbReference type="NCBI Taxonomy" id="146939"/>
    <lineage>
        <taxon>Bacteria</taxon>
        <taxon>Pseudomonadati</taxon>
        <taxon>Pseudomonadota</taxon>
        <taxon>Betaproteobacteria</taxon>
        <taxon>Rhodocyclales</taxon>
        <taxon>Rhodocyclaceae</taxon>
        <taxon>Azospira</taxon>
    </lineage>
</organism>
<comment type="caution">
    <text evidence="6">The sequence shown here is derived from an EMBL/GenBank/DDBJ whole genome shotgun (WGS) entry which is preliminary data.</text>
</comment>
<dbReference type="InterPro" id="IPR023529">
    <property type="entry name" value="ProQ"/>
</dbReference>
<dbReference type="InterPro" id="IPR036442">
    <property type="entry name" value="ProQ/FinO_sf"/>
</dbReference>
<evidence type="ECO:0000313" key="6">
    <source>
        <dbReference type="EMBL" id="RZT90432.1"/>
    </source>
</evidence>
<dbReference type="PANTHER" id="PTHR38106:SF1">
    <property type="entry name" value="RNA CHAPERONE PROQ"/>
    <property type="match status" value="1"/>
</dbReference>
<name>A0ABY0ITM7_9RHOO</name>
<dbReference type="Pfam" id="PF04352">
    <property type="entry name" value="ProQ"/>
    <property type="match status" value="1"/>
</dbReference>
<evidence type="ECO:0000256" key="4">
    <source>
        <dbReference type="SAM" id="MobiDB-lite"/>
    </source>
</evidence>
<keyword evidence="1" id="KW-0963">Cytoplasm</keyword>
<evidence type="ECO:0000256" key="2">
    <source>
        <dbReference type="ARBA" id="ARBA00022884"/>
    </source>
</evidence>
<keyword evidence="3" id="KW-0143">Chaperone</keyword>
<dbReference type="SUPFAM" id="SSF48657">
    <property type="entry name" value="FinO-like"/>
    <property type="match status" value="1"/>
</dbReference>
<keyword evidence="7" id="KW-1185">Reference proteome</keyword>
<protein>
    <submittedName>
        <fullName evidence="6">ProP effector</fullName>
    </submittedName>
</protein>
<dbReference type="EMBL" id="SHKM01000001">
    <property type="protein sequence ID" value="RZT90432.1"/>
    <property type="molecule type" value="Genomic_DNA"/>
</dbReference>
<dbReference type="Gene3D" id="1.10.1710.10">
    <property type="entry name" value="ProQ/FinO domain"/>
    <property type="match status" value="1"/>
</dbReference>
<keyword evidence="2" id="KW-0694">RNA-binding</keyword>
<evidence type="ECO:0000256" key="3">
    <source>
        <dbReference type="ARBA" id="ARBA00023186"/>
    </source>
</evidence>
<proteinExistence type="predicted"/>
<feature type="region of interest" description="Disordered" evidence="4">
    <location>
        <begin position="113"/>
        <end position="139"/>
    </location>
</feature>
<dbReference type="InterPro" id="IPR016103">
    <property type="entry name" value="ProQ/FinO"/>
</dbReference>
<dbReference type="Proteomes" id="UP000292136">
    <property type="component" value="Unassembled WGS sequence"/>
</dbReference>
<evidence type="ECO:0000256" key="1">
    <source>
        <dbReference type="ARBA" id="ARBA00022490"/>
    </source>
</evidence>
<gene>
    <name evidence="6" type="ORF">EV678_1248</name>
</gene>
<accession>A0ABY0ITM7</accession>
<evidence type="ECO:0000313" key="7">
    <source>
        <dbReference type="Proteomes" id="UP000292136"/>
    </source>
</evidence>
<sequence>MITSHPSAFQPNTQMTSPAFSTPREFLAELSEKFQVFRDHLPLAIGINQQLAALYPEIDPKLLKVSLFRHTNSVRYLKNMEKATQRHDLQGNAAGEVAEEHRQHASEVLKERFKKQAEQRRAEAAAKKAEEDAKKAEAQRAAKLTALAEKFGRK</sequence>